<dbReference type="PANTHER" id="PTHR43369">
    <property type="entry name" value="PHOSPHORIBOSYLGLYCINAMIDE FORMYLTRANSFERASE"/>
    <property type="match status" value="1"/>
</dbReference>
<evidence type="ECO:0000256" key="4">
    <source>
        <dbReference type="ARBA" id="ARBA00038440"/>
    </source>
</evidence>
<dbReference type="Pfam" id="PF00551">
    <property type="entry name" value="Formyl_trans_N"/>
    <property type="match status" value="1"/>
</dbReference>
<reference evidence="8 9" key="1">
    <citation type="submission" date="2016-10" db="EMBL/GenBank/DDBJ databases">
        <authorList>
            <person name="Varghese N."/>
            <person name="Submissions S."/>
        </authorList>
    </citation>
    <scope>NUCLEOTIDE SEQUENCE [LARGE SCALE GENOMIC DNA]</scope>
    <source>
        <strain evidence="8 9">DSM 16392</strain>
    </source>
</reference>
<feature type="domain" description="Formyl transferase N-terminal" evidence="7">
    <location>
        <begin position="7"/>
        <end position="188"/>
    </location>
</feature>
<feature type="binding site" evidence="6">
    <location>
        <begin position="96"/>
        <end position="99"/>
    </location>
    <ligand>
        <name>(6R)-10-formyltetrahydrofolate</name>
        <dbReference type="ChEBI" id="CHEBI:195366"/>
    </ligand>
</feature>
<organism evidence="8 9">
    <name type="scientific">Pseudovibrio ascidiaceicola</name>
    <dbReference type="NCBI Taxonomy" id="285279"/>
    <lineage>
        <taxon>Bacteria</taxon>
        <taxon>Pseudomonadati</taxon>
        <taxon>Pseudomonadota</taxon>
        <taxon>Alphaproteobacteria</taxon>
        <taxon>Hyphomicrobiales</taxon>
        <taxon>Stappiaceae</taxon>
        <taxon>Pseudovibrio</taxon>
    </lineage>
</organism>
<dbReference type="SUPFAM" id="SSF53328">
    <property type="entry name" value="Formyltransferase"/>
    <property type="match status" value="1"/>
</dbReference>
<evidence type="ECO:0000256" key="3">
    <source>
        <dbReference type="ARBA" id="ARBA00022755"/>
    </source>
</evidence>
<comment type="pathway">
    <text evidence="1 6">Purine metabolism; IMP biosynthesis via de novo pathway; N(2)-formyl-N(1)-(5-phospho-D-ribosyl)glycinamide from N(1)-(5-phospho-D-ribosyl)glycinamide (10-formyl THF route): step 1/1.</text>
</comment>
<comment type="caution">
    <text evidence="8">The sequence shown here is derived from an EMBL/GenBank/DDBJ whole genome shotgun (WGS) entry which is preliminary data.</text>
</comment>
<dbReference type="InterPro" id="IPR036477">
    <property type="entry name" value="Formyl_transf_N_sf"/>
</dbReference>
<evidence type="ECO:0000256" key="6">
    <source>
        <dbReference type="HAMAP-Rule" id="MF_01930"/>
    </source>
</evidence>
<proteinExistence type="inferred from homology"/>
<dbReference type="NCBIfam" id="TIGR00639">
    <property type="entry name" value="PurN"/>
    <property type="match status" value="1"/>
</dbReference>
<dbReference type="Gene3D" id="3.40.50.170">
    <property type="entry name" value="Formyl transferase, N-terminal domain"/>
    <property type="match status" value="1"/>
</dbReference>
<dbReference type="EMBL" id="FOSK01000007">
    <property type="protein sequence ID" value="SFK63213.1"/>
    <property type="molecule type" value="Genomic_DNA"/>
</dbReference>
<keyword evidence="9" id="KW-1185">Reference proteome</keyword>
<evidence type="ECO:0000313" key="9">
    <source>
        <dbReference type="Proteomes" id="UP000199598"/>
    </source>
</evidence>
<feature type="binding site" evidence="6">
    <location>
        <begin position="17"/>
        <end position="19"/>
    </location>
    <ligand>
        <name>N(1)-(5-phospho-beta-D-ribosyl)glycinamide</name>
        <dbReference type="ChEBI" id="CHEBI:143788"/>
    </ligand>
</feature>
<feature type="site" description="Raises pKa of active site His" evidence="6">
    <location>
        <position position="151"/>
    </location>
</feature>
<comment type="similarity">
    <text evidence="4 6">Belongs to the GART family.</text>
</comment>
<comment type="function">
    <text evidence="6">Catalyzes the transfer of a formyl group from 10-formyltetrahydrofolate to 5-phospho-ribosyl-glycinamide (GAR), producing 5-phospho-ribosyl-N-formylglycinamide (FGAR) and tetrahydrofolate.</text>
</comment>
<comment type="catalytic activity">
    <reaction evidence="5 6">
        <text>N(1)-(5-phospho-beta-D-ribosyl)glycinamide + (6R)-10-formyltetrahydrofolate = N(2)-formyl-N(1)-(5-phospho-beta-D-ribosyl)glycinamide + (6S)-5,6,7,8-tetrahydrofolate + H(+)</text>
        <dbReference type="Rhea" id="RHEA:15053"/>
        <dbReference type="ChEBI" id="CHEBI:15378"/>
        <dbReference type="ChEBI" id="CHEBI:57453"/>
        <dbReference type="ChEBI" id="CHEBI:143788"/>
        <dbReference type="ChEBI" id="CHEBI:147286"/>
        <dbReference type="ChEBI" id="CHEBI:195366"/>
        <dbReference type="EC" id="2.1.2.2"/>
    </reaction>
</comment>
<dbReference type="InterPro" id="IPR001555">
    <property type="entry name" value="GART_AS"/>
</dbReference>
<feature type="binding site" evidence="6">
    <location>
        <position position="113"/>
    </location>
    <ligand>
        <name>(6R)-10-formyltetrahydrofolate</name>
        <dbReference type="ChEBI" id="CHEBI:195366"/>
    </ligand>
</feature>
<dbReference type="PANTHER" id="PTHR43369:SF2">
    <property type="entry name" value="PHOSPHORIBOSYLGLYCINAMIDE FORMYLTRANSFERASE"/>
    <property type="match status" value="1"/>
</dbReference>
<evidence type="ECO:0000256" key="2">
    <source>
        <dbReference type="ARBA" id="ARBA00022679"/>
    </source>
</evidence>
<dbReference type="RefSeq" id="WP_093520434.1">
    <property type="nucleotide sequence ID" value="NZ_FOSK01000007.1"/>
</dbReference>
<accession>A0A1I4B3U4</accession>
<name>A0A1I4B3U4_9HYPH</name>
<dbReference type="InterPro" id="IPR002376">
    <property type="entry name" value="Formyl_transf_N"/>
</dbReference>
<keyword evidence="3 6" id="KW-0658">Purine biosynthesis</keyword>
<dbReference type="Proteomes" id="UP000199598">
    <property type="component" value="Unassembled WGS sequence"/>
</dbReference>
<dbReference type="HAMAP" id="MF_01930">
    <property type="entry name" value="PurN"/>
    <property type="match status" value="1"/>
</dbReference>
<evidence type="ECO:0000256" key="5">
    <source>
        <dbReference type="ARBA" id="ARBA00047664"/>
    </source>
</evidence>
<evidence type="ECO:0000256" key="1">
    <source>
        <dbReference type="ARBA" id="ARBA00005054"/>
    </source>
</evidence>
<gene>
    <name evidence="6" type="primary">purN</name>
    <name evidence="8" type="ORF">SAMN04488518_107104</name>
</gene>
<dbReference type="CDD" id="cd08645">
    <property type="entry name" value="FMT_core_GART"/>
    <property type="match status" value="1"/>
</dbReference>
<feature type="binding site" evidence="6">
    <location>
        <position position="71"/>
    </location>
    <ligand>
        <name>(6R)-10-formyltetrahydrofolate</name>
        <dbReference type="ChEBI" id="CHEBI:195366"/>
    </ligand>
</feature>
<dbReference type="InterPro" id="IPR004607">
    <property type="entry name" value="GART"/>
</dbReference>
<evidence type="ECO:0000259" key="7">
    <source>
        <dbReference type="Pfam" id="PF00551"/>
    </source>
</evidence>
<protein>
    <recommendedName>
        <fullName evidence="6">Phosphoribosylglycinamide formyltransferase</fullName>
        <ecNumber evidence="6">2.1.2.2</ecNumber>
    </recommendedName>
    <alternativeName>
        <fullName evidence="6">5'-phosphoribosylglycinamide transformylase</fullName>
    </alternativeName>
    <alternativeName>
        <fullName evidence="6">GAR transformylase</fullName>
        <shortName evidence="6">GART</shortName>
    </alternativeName>
</protein>
<evidence type="ECO:0000313" key="8">
    <source>
        <dbReference type="EMBL" id="SFK63213.1"/>
    </source>
</evidence>
<sequence>MSTQPKKRVGVLISGRGSNMLSLIEAAKAPDYPAEIVVVGSNRPDAKGLERATDEGFATFALDHKLYGKDREAFERDLHAKLLENNVELLVLAGFLRLLTPWFVSQWQGRMINIHPALLPSFPGLHTHERALKEGVRIHGATVHFVTAEMDVGPIIAQGAVPVLDGDNPDGLAARVLAVEHEIYPKALEAVASGKAVIDGFRVKIEGTKQDNKSLIC</sequence>
<feature type="active site" description="Proton donor" evidence="6">
    <location>
        <position position="115"/>
    </location>
</feature>
<keyword evidence="2 6" id="KW-0808">Transferase</keyword>
<dbReference type="PROSITE" id="PS00373">
    <property type="entry name" value="GART"/>
    <property type="match status" value="1"/>
</dbReference>
<dbReference type="EC" id="2.1.2.2" evidence="6"/>